<feature type="transmembrane region" description="Helical" evidence="4">
    <location>
        <begin position="309"/>
        <end position="330"/>
    </location>
</feature>
<dbReference type="PANTHER" id="PTHR11360">
    <property type="entry name" value="MONOCARBOXYLATE TRANSPORTER"/>
    <property type="match status" value="1"/>
</dbReference>
<evidence type="ECO:0000313" key="6">
    <source>
        <dbReference type="EMBL" id="ANY80867.1"/>
    </source>
</evidence>
<organism evidence="6">
    <name type="scientific">Microvirga ossetica</name>
    <dbReference type="NCBI Taxonomy" id="1882682"/>
    <lineage>
        <taxon>Bacteria</taxon>
        <taxon>Pseudomonadati</taxon>
        <taxon>Pseudomonadota</taxon>
        <taxon>Alphaproteobacteria</taxon>
        <taxon>Hyphomicrobiales</taxon>
        <taxon>Methylobacteriaceae</taxon>
        <taxon>Microvirga</taxon>
    </lineage>
</organism>
<keyword evidence="3 4" id="KW-0472">Membrane</keyword>
<dbReference type="InterPro" id="IPR011701">
    <property type="entry name" value="MFS"/>
</dbReference>
<proteinExistence type="predicted"/>
<feature type="transmembrane region" description="Helical" evidence="4">
    <location>
        <begin position="285"/>
        <end position="303"/>
    </location>
</feature>
<feature type="transmembrane region" description="Helical" evidence="4">
    <location>
        <begin position="342"/>
        <end position="362"/>
    </location>
</feature>
<dbReference type="AlphaFoldDB" id="A0A1B2ELP2"/>
<dbReference type="Gene3D" id="1.20.1250.20">
    <property type="entry name" value="MFS general substrate transporter like domains"/>
    <property type="match status" value="2"/>
</dbReference>
<feature type="transmembrane region" description="Helical" evidence="4">
    <location>
        <begin position="382"/>
        <end position="400"/>
    </location>
</feature>
<dbReference type="Pfam" id="PF07690">
    <property type="entry name" value="MFS_1"/>
    <property type="match status" value="1"/>
</dbReference>
<feature type="transmembrane region" description="Helical" evidence="4">
    <location>
        <begin position="55"/>
        <end position="72"/>
    </location>
</feature>
<protein>
    <submittedName>
        <fullName evidence="6">MFS transporter</fullName>
    </submittedName>
</protein>
<evidence type="ECO:0000256" key="1">
    <source>
        <dbReference type="ARBA" id="ARBA00022692"/>
    </source>
</evidence>
<dbReference type="RefSeq" id="WP_237050074.1">
    <property type="nucleotide sequence ID" value="NZ_CP016616.1"/>
</dbReference>
<feature type="transmembrane region" description="Helical" evidence="4">
    <location>
        <begin position="108"/>
        <end position="128"/>
    </location>
</feature>
<dbReference type="PROSITE" id="PS50850">
    <property type="entry name" value="MFS"/>
    <property type="match status" value="1"/>
</dbReference>
<feature type="transmembrane region" description="Helical" evidence="4">
    <location>
        <begin position="84"/>
        <end position="102"/>
    </location>
</feature>
<dbReference type="InterPro" id="IPR050327">
    <property type="entry name" value="Proton-linked_MCT"/>
</dbReference>
<keyword evidence="2 4" id="KW-1133">Transmembrane helix</keyword>
<feature type="transmembrane region" description="Helical" evidence="4">
    <location>
        <begin position="21"/>
        <end position="43"/>
    </location>
</feature>
<dbReference type="SUPFAM" id="SSF103473">
    <property type="entry name" value="MFS general substrate transporter"/>
    <property type="match status" value="1"/>
</dbReference>
<dbReference type="PANTHER" id="PTHR11360:SF290">
    <property type="entry name" value="MONOCARBOXYLATE MFS PERMEASE"/>
    <property type="match status" value="1"/>
</dbReference>
<feature type="transmembrane region" description="Helical" evidence="4">
    <location>
        <begin position="260"/>
        <end position="278"/>
    </location>
</feature>
<gene>
    <name evidence="6" type="ORF">BB934_23715</name>
</gene>
<reference evidence="6" key="1">
    <citation type="submission" date="2016-07" db="EMBL/GenBank/DDBJ databases">
        <title>Microvirga ossetica sp. nov. a new species of rhizobia isolated from root nodules of the legume species Vicia alpestris Steven originated from North Ossetia region in the Caucasus.</title>
        <authorList>
            <person name="Safronova V.I."/>
            <person name="Kuznetsova I.G."/>
            <person name="Sazanova A.L."/>
            <person name="Belimov A."/>
            <person name="Andronov E."/>
            <person name="Osledkin Y.S."/>
            <person name="Onishchuk O.P."/>
            <person name="Kurchak O.N."/>
            <person name="Shaposhnikov A.I."/>
            <person name="Willems A."/>
            <person name="Tikhonovich I.A."/>
        </authorList>
    </citation>
    <scope>NUCLEOTIDE SEQUENCE [LARGE SCALE GENOMIC DNA]</scope>
    <source>
        <strain evidence="6">V5/3M</strain>
    </source>
</reference>
<evidence type="ECO:0000256" key="2">
    <source>
        <dbReference type="ARBA" id="ARBA00022989"/>
    </source>
</evidence>
<name>A0A1B2ELP2_9HYPH</name>
<accession>A0A1B2ELP2</accession>
<feature type="transmembrane region" description="Helical" evidence="4">
    <location>
        <begin position="140"/>
        <end position="160"/>
    </location>
</feature>
<feature type="transmembrane region" description="Helical" evidence="4">
    <location>
        <begin position="172"/>
        <end position="191"/>
    </location>
</feature>
<keyword evidence="1 4" id="KW-0812">Transmembrane</keyword>
<evidence type="ECO:0000256" key="4">
    <source>
        <dbReference type="SAM" id="Phobius"/>
    </source>
</evidence>
<dbReference type="InterPro" id="IPR020846">
    <property type="entry name" value="MFS_dom"/>
</dbReference>
<feature type="domain" description="Major facilitator superfamily (MFS) profile" evidence="5">
    <location>
        <begin position="15"/>
        <end position="405"/>
    </location>
</feature>
<dbReference type="GO" id="GO:0022857">
    <property type="term" value="F:transmembrane transporter activity"/>
    <property type="evidence" value="ECO:0007669"/>
    <property type="project" value="InterPro"/>
</dbReference>
<feature type="transmembrane region" description="Helical" evidence="4">
    <location>
        <begin position="220"/>
        <end position="240"/>
    </location>
</feature>
<dbReference type="InterPro" id="IPR036259">
    <property type="entry name" value="MFS_trans_sf"/>
</dbReference>
<dbReference type="EMBL" id="CP016616">
    <property type="protein sequence ID" value="ANY80867.1"/>
    <property type="molecule type" value="Genomic_DNA"/>
</dbReference>
<evidence type="ECO:0000256" key="3">
    <source>
        <dbReference type="ARBA" id="ARBA00023136"/>
    </source>
</evidence>
<sequence length="416" mass="43837">MVSTSTKPATDSAYSWLRLAYTLLISGLSSVGMWSVVVLLPAFESDFHLTRTEASYPYMVVMTGFVIGGVLFGRCADRFGVTPVLMASTALTGAGFAVSAWVSSFPLFLGSLLMVGAGTAAGFAPLLADISHWFNRRRGIAISIASSGSYLSGVLWPILISYVLAHGTWRDAHLIIAAIVLVTVIPLSLLLRRSVPETVLAEADLASSAKRAQMGLSPRLLIGLLAVAGVGCCVAMAMPQVHLVALCVDRGLGVGMGSEILSMTLVAGILSRLVAGYFSDRLGGVRTLLLGSALQTLSLALYLQSDGLTSLYVVSLIFGLSQGGILPAYSMIIREYLPSRDAGGAVSFVMAATVVGMALGGWLSGWIYEHTGSYDMAFINGLAWNFLNILVIGAIFLCSVRARSLRSSAHPTQGIQ</sequence>
<evidence type="ECO:0000259" key="5">
    <source>
        <dbReference type="PROSITE" id="PS50850"/>
    </source>
</evidence>
<dbReference type="KEGG" id="moc:BB934_23715"/>